<evidence type="ECO:0000313" key="3">
    <source>
        <dbReference type="Proteomes" id="UP000774000"/>
    </source>
</evidence>
<proteinExistence type="predicted"/>
<gene>
    <name evidence="2" type="ORF">JOC47_000909</name>
</gene>
<dbReference type="InterPro" id="IPR013096">
    <property type="entry name" value="Cupin_2"/>
</dbReference>
<dbReference type="InterPro" id="IPR011051">
    <property type="entry name" value="RmlC_Cupin_sf"/>
</dbReference>
<dbReference type="PANTHER" id="PTHR37694:SF1">
    <property type="entry name" value="SLR8022 PROTEIN"/>
    <property type="match status" value="1"/>
</dbReference>
<dbReference type="Pfam" id="PF07883">
    <property type="entry name" value="Cupin_2"/>
    <property type="match status" value="1"/>
</dbReference>
<dbReference type="GO" id="GO:0051213">
    <property type="term" value="F:dioxygenase activity"/>
    <property type="evidence" value="ECO:0007669"/>
    <property type="project" value="UniProtKB-KW"/>
</dbReference>
<dbReference type="Proteomes" id="UP000774000">
    <property type="component" value="Unassembled WGS sequence"/>
</dbReference>
<feature type="domain" description="Cupin type-2" evidence="1">
    <location>
        <begin position="35"/>
        <end position="100"/>
    </location>
</feature>
<name>A0A939BP01_9FIRM</name>
<keyword evidence="2" id="KW-0560">Oxidoreductase</keyword>
<sequence length="105" mass="11610">MEIIKMDQVEGSKNKRGVIAKGLLKNDDVQIMNLVLEPGDEVGEHSVPVNVFFYVVEGSGRLQIGDESKVVEEKDIIPCPPNTKMSLEADQDEKFVVLNVKTPSL</sequence>
<evidence type="ECO:0000313" key="2">
    <source>
        <dbReference type="EMBL" id="MBM7556073.1"/>
    </source>
</evidence>
<dbReference type="RefSeq" id="WP_204700791.1">
    <property type="nucleotide sequence ID" value="NZ_JAFBDQ010000004.1"/>
</dbReference>
<dbReference type="InterPro" id="IPR014710">
    <property type="entry name" value="RmlC-like_jellyroll"/>
</dbReference>
<dbReference type="SUPFAM" id="SSF51182">
    <property type="entry name" value="RmlC-like cupins"/>
    <property type="match status" value="1"/>
</dbReference>
<evidence type="ECO:0000259" key="1">
    <source>
        <dbReference type="Pfam" id="PF07883"/>
    </source>
</evidence>
<reference evidence="2" key="1">
    <citation type="submission" date="2021-01" db="EMBL/GenBank/DDBJ databases">
        <title>Genomic Encyclopedia of Type Strains, Phase IV (KMG-IV): sequencing the most valuable type-strain genomes for metagenomic binning, comparative biology and taxonomic classification.</title>
        <authorList>
            <person name="Goeker M."/>
        </authorList>
    </citation>
    <scope>NUCLEOTIDE SEQUENCE</scope>
    <source>
        <strain evidence="2">DSM 23230</strain>
    </source>
</reference>
<dbReference type="PANTHER" id="PTHR37694">
    <property type="entry name" value="SLR8022 PROTEIN"/>
    <property type="match status" value="1"/>
</dbReference>
<comment type="caution">
    <text evidence="2">The sequence shown here is derived from an EMBL/GenBank/DDBJ whole genome shotgun (WGS) entry which is preliminary data.</text>
</comment>
<protein>
    <submittedName>
        <fullName evidence="2">Quercetin dioxygenase-like cupin family protein</fullName>
    </submittedName>
</protein>
<accession>A0A939BP01</accession>
<keyword evidence="3" id="KW-1185">Reference proteome</keyword>
<dbReference type="EMBL" id="JAFBDQ010000004">
    <property type="protein sequence ID" value="MBM7556073.1"/>
    <property type="molecule type" value="Genomic_DNA"/>
</dbReference>
<organism evidence="2 3">
    <name type="scientific">Halanaerobacter jeridensis</name>
    <dbReference type="NCBI Taxonomy" id="706427"/>
    <lineage>
        <taxon>Bacteria</taxon>
        <taxon>Bacillati</taxon>
        <taxon>Bacillota</taxon>
        <taxon>Clostridia</taxon>
        <taxon>Halanaerobiales</taxon>
        <taxon>Halobacteroidaceae</taxon>
        <taxon>Halanaerobacter</taxon>
    </lineage>
</organism>
<keyword evidence="2" id="KW-0223">Dioxygenase</keyword>
<dbReference type="AlphaFoldDB" id="A0A939BP01"/>
<dbReference type="Gene3D" id="2.60.120.10">
    <property type="entry name" value="Jelly Rolls"/>
    <property type="match status" value="1"/>
</dbReference>